<evidence type="ECO:0000259" key="2">
    <source>
        <dbReference type="Pfam" id="PF00931"/>
    </source>
</evidence>
<dbReference type="InterPro" id="IPR002182">
    <property type="entry name" value="NB-ARC"/>
</dbReference>
<dbReference type="GO" id="GO:0043531">
    <property type="term" value="F:ADP binding"/>
    <property type="evidence" value="ECO:0007669"/>
    <property type="project" value="InterPro"/>
</dbReference>
<comment type="caution">
    <text evidence="3">The sequence shown here is derived from an EMBL/GenBank/DDBJ whole genome shotgun (WGS) entry which is preliminary data.</text>
</comment>
<dbReference type="Pfam" id="PF13424">
    <property type="entry name" value="TPR_12"/>
    <property type="match status" value="1"/>
</dbReference>
<dbReference type="EMBL" id="JAFIMR010000092">
    <property type="protein sequence ID" value="KAI1848088.1"/>
    <property type="molecule type" value="Genomic_DNA"/>
</dbReference>
<dbReference type="Gene3D" id="3.40.50.300">
    <property type="entry name" value="P-loop containing nucleotide triphosphate hydrolases"/>
    <property type="match status" value="1"/>
</dbReference>
<dbReference type="PANTHER" id="PTHR46082">
    <property type="entry name" value="ATP/GTP-BINDING PROTEIN-RELATED"/>
    <property type="match status" value="1"/>
</dbReference>
<proteinExistence type="predicted"/>
<sequence length="664" mass="73905">MSLARLATSDTPQPQPQPEPQSFGLHQVYPDAGEDDGDKDVDIIAIHGLDTQSPRQWVAWKQDGDANSGEVHWLKDAHMLPHKIPNARIFTYDWNANIDRGAAADGLLGFADGFLEDQSEYHHILQSTAGVVFLGTPFQGSDETFRTAAQQRALVATVAGGQGAGDLVSFLGQDHKLDELVQVFRETVWKPQFSFPITCYYETLASDFRGLRKQLPPDLASTLQQDSGILVNKHSAALPGERALPLNVRHSMICKYARPEDKAFRTLSFRLGEMVGNAGQVLSKRQVASGVQRGHLFVPFGNNEEFVGRDTILQQLSKRIPPSTRKNDCQWTAIEGLGGVGKTQIALEAAYGLHAQDHTCSVFWVPAVNVTTFENAYREIGRRLGVPGIEGDKADVKALVRDALSQDTAGVWLLMVDNLDDVDLLSPIAKHPLQRYFPRSGKGSILFTTRNHEVATKLDIPARDVLRVTEMSQTETVEFLGKSLQEHQMRDTESTKKLTDFLACLPLAIKQASMNMFRTGASTTEYLEYCSSSDKDQIELLSEHFEDRGRYSETANPIHENRDVWMGYMPHAVVVLSGYQEPAKEEADLKLVFNVAESFNKTAKYEEAEQMYRQAFGLRTEVLGPKNPSTLISMNNLAGVLGRQGKYKEAEQMHRQALELGRKC</sequence>
<gene>
    <name evidence="3" type="ORF">JX265_013877</name>
</gene>
<dbReference type="SUPFAM" id="SSF48452">
    <property type="entry name" value="TPR-like"/>
    <property type="match status" value="1"/>
</dbReference>
<dbReference type="Pfam" id="PF00931">
    <property type="entry name" value="NB-ARC"/>
    <property type="match status" value="1"/>
</dbReference>
<dbReference type="Gene3D" id="1.25.40.10">
    <property type="entry name" value="Tetratricopeptide repeat domain"/>
    <property type="match status" value="1"/>
</dbReference>
<dbReference type="PANTHER" id="PTHR46082:SF6">
    <property type="entry name" value="AAA+ ATPASE DOMAIN-CONTAINING PROTEIN-RELATED"/>
    <property type="match status" value="1"/>
</dbReference>
<dbReference type="SUPFAM" id="SSF52540">
    <property type="entry name" value="P-loop containing nucleoside triphosphate hydrolases"/>
    <property type="match status" value="1"/>
</dbReference>
<organism evidence="3 4">
    <name type="scientific">Neoarthrinium moseri</name>
    <dbReference type="NCBI Taxonomy" id="1658444"/>
    <lineage>
        <taxon>Eukaryota</taxon>
        <taxon>Fungi</taxon>
        <taxon>Dikarya</taxon>
        <taxon>Ascomycota</taxon>
        <taxon>Pezizomycotina</taxon>
        <taxon>Sordariomycetes</taxon>
        <taxon>Xylariomycetidae</taxon>
        <taxon>Amphisphaeriales</taxon>
        <taxon>Apiosporaceae</taxon>
        <taxon>Neoarthrinium</taxon>
    </lineage>
</organism>
<dbReference type="InterPro" id="IPR027417">
    <property type="entry name" value="P-loop_NTPase"/>
</dbReference>
<feature type="domain" description="NB-ARC" evidence="2">
    <location>
        <begin position="325"/>
        <end position="483"/>
    </location>
</feature>
<accession>A0A9P9W7W5</accession>
<dbReference type="AlphaFoldDB" id="A0A9P9W7W5"/>
<dbReference type="InterPro" id="IPR011990">
    <property type="entry name" value="TPR-like_helical_dom_sf"/>
</dbReference>
<dbReference type="SMART" id="SM00028">
    <property type="entry name" value="TPR"/>
    <property type="match status" value="2"/>
</dbReference>
<reference evidence="3" key="1">
    <citation type="submission" date="2021-03" db="EMBL/GenBank/DDBJ databases">
        <title>Revisited historic fungal species revealed as producer of novel bioactive compounds through whole genome sequencing and comparative genomics.</title>
        <authorList>
            <person name="Vignolle G.A."/>
            <person name="Hochenegger N."/>
            <person name="Mach R.L."/>
            <person name="Mach-Aigner A.R."/>
            <person name="Javad Rahimi M."/>
            <person name="Salim K.A."/>
            <person name="Chan C.M."/>
            <person name="Lim L.B.L."/>
            <person name="Cai F."/>
            <person name="Druzhinina I.S."/>
            <person name="U'Ren J.M."/>
            <person name="Derntl C."/>
        </authorList>
    </citation>
    <scope>NUCLEOTIDE SEQUENCE</scope>
    <source>
        <strain evidence="3">TUCIM 5799</strain>
    </source>
</reference>
<evidence type="ECO:0000313" key="4">
    <source>
        <dbReference type="Proteomes" id="UP000829685"/>
    </source>
</evidence>
<dbReference type="Proteomes" id="UP000829685">
    <property type="component" value="Unassembled WGS sequence"/>
</dbReference>
<feature type="region of interest" description="Disordered" evidence="1">
    <location>
        <begin position="1"/>
        <end position="39"/>
    </location>
</feature>
<dbReference type="InterPro" id="IPR019734">
    <property type="entry name" value="TPR_rpt"/>
</dbReference>
<evidence type="ECO:0000313" key="3">
    <source>
        <dbReference type="EMBL" id="KAI1848088.1"/>
    </source>
</evidence>
<keyword evidence="4" id="KW-1185">Reference proteome</keyword>
<evidence type="ECO:0000256" key="1">
    <source>
        <dbReference type="SAM" id="MobiDB-lite"/>
    </source>
</evidence>
<dbReference type="InterPro" id="IPR053137">
    <property type="entry name" value="NLR-like"/>
</dbReference>
<protein>
    <recommendedName>
        <fullName evidence="2">NB-ARC domain-containing protein</fullName>
    </recommendedName>
</protein>
<name>A0A9P9W7W5_9PEZI</name>